<proteinExistence type="predicted"/>
<sequence>MGCATRYLEGHEKQKFGKSIVMGLIRDKRARHNSDANLIHVGYLKSNSIYGRPRPTEDDFKFIEQRLTPHEVESQHTETTILTDTDSSEKGSVIATRKTRTILIPPARQSTSHSSSTPHWGAEDYQKRFKDNKDVKTQKSAEKPRSEIESAQPRTRKKKIVETPRMEIVNHISREEYLNEAASTSNNNATSSSSPALCPPISIVHAQAKNKQISSLQNNNQDDISESSCVVAHHTLNVAWEQDYQHRSPHRLNPKWKKSGSDSEGDEDAQHHQRTIMESDEIKALD</sequence>
<name>A0AC34GP00_9BILA</name>
<accession>A0AC34GP00</accession>
<dbReference type="Proteomes" id="UP000887579">
    <property type="component" value="Unplaced"/>
</dbReference>
<evidence type="ECO:0000313" key="1">
    <source>
        <dbReference type="Proteomes" id="UP000887579"/>
    </source>
</evidence>
<dbReference type="WBParaSite" id="ES5_v2.g5621.t1">
    <property type="protein sequence ID" value="ES5_v2.g5621.t1"/>
    <property type="gene ID" value="ES5_v2.g5621"/>
</dbReference>
<evidence type="ECO:0000313" key="2">
    <source>
        <dbReference type="WBParaSite" id="ES5_v2.g5621.t1"/>
    </source>
</evidence>
<organism evidence="1 2">
    <name type="scientific">Panagrolaimus sp. ES5</name>
    <dbReference type="NCBI Taxonomy" id="591445"/>
    <lineage>
        <taxon>Eukaryota</taxon>
        <taxon>Metazoa</taxon>
        <taxon>Ecdysozoa</taxon>
        <taxon>Nematoda</taxon>
        <taxon>Chromadorea</taxon>
        <taxon>Rhabditida</taxon>
        <taxon>Tylenchina</taxon>
        <taxon>Panagrolaimomorpha</taxon>
        <taxon>Panagrolaimoidea</taxon>
        <taxon>Panagrolaimidae</taxon>
        <taxon>Panagrolaimus</taxon>
    </lineage>
</organism>
<reference evidence="2" key="1">
    <citation type="submission" date="2022-11" db="UniProtKB">
        <authorList>
            <consortium name="WormBaseParasite"/>
        </authorList>
    </citation>
    <scope>IDENTIFICATION</scope>
</reference>
<protein>
    <submittedName>
        <fullName evidence="2">Uncharacterized protein</fullName>
    </submittedName>
</protein>